<accession>A0A7X6HZB3</accession>
<evidence type="ECO:0000313" key="2">
    <source>
        <dbReference type="Proteomes" id="UP000578686"/>
    </source>
</evidence>
<organism evidence="1 2">
    <name type="scientific">Streptomyces lonarensis</name>
    <dbReference type="NCBI Taxonomy" id="700599"/>
    <lineage>
        <taxon>Bacteria</taxon>
        <taxon>Bacillati</taxon>
        <taxon>Actinomycetota</taxon>
        <taxon>Actinomycetes</taxon>
        <taxon>Kitasatosporales</taxon>
        <taxon>Streptomycetaceae</taxon>
        <taxon>Streptomyces</taxon>
    </lineage>
</organism>
<sequence length="108" mass="10763">MVEEVKLSRDEAARVEGIIHTAFEDMETVSRQIAADSGLAGEAITGSGTSRAMENLEGLGGMGAVLAEVLSGLGEDLNLVIDVGSQTDADAAAAVGSGAPDGDIAAAF</sequence>
<reference evidence="1 2" key="1">
    <citation type="submission" date="2020-03" db="EMBL/GenBank/DDBJ databases">
        <title>Draft genome of Streptomyces sp. ventii, isolated from the Axial Seamount in the Pacific Ocean, and resequencing of the two type strains Streptomyces lonarensis strain NCL 716 and Streptomyces bohaiensis strain 11A07.</title>
        <authorList>
            <person name="Loughran R.M."/>
            <person name="Pfannmuller K.M."/>
            <person name="Wasson B.J."/>
            <person name="Deadmond M.C."/>
            <person name="Paddock B.E."/>
            <person name="Koyack M.J."/>
            <person name="Gallegos D.A."/>
            <person name="Mitchell E.A."/>
            <person name="Ushijima B."/>
            <person name="Saw J.H."/>
            <person name="Mcphail K.L."/>
            <person name="Videau P."/>
        </authorList>
    </citation>
    <scope>NUCLEOTIDE SEQUENCE [LARGE SCALE GENOMIC DNA]</scope>
    <source>
        <strain evidence="1 2">NCL716</strain>
    </source>
</reference>
<dbReference type="RefSeq" id="WP_167970282.1">
    <property type="nucleotide sequence ID" value="NZ_BHZG01000505.1"/>
</dbReference>
<gene>
    <name evidence="1" type="ORF">HCN56_12160</name>
</gene>
<proteinExistence type="predicted"/>
<name>A0A7X6HZB3_9ACTN</name>
<dbReference type="EMBL" id="JAAVJD010000076">
    <property type="protein sequence ID" value="NJQ06315.1"/>
    <property type="molecule type" value="Genomic_DNA"/>
</dbReference>
<evidence type="ECO:0000313" key="1">
    <source>
        <dbReference type="EMBL" id="NJQ06315.1"/>
    </source>
</evidence>
<dbReference type="AlphaFoldDB" id="A0A7X6HZB3"/>
<comment type="caution">
    <text evidence="1">The sequence shown here is derived from an EMBL/GenBank/DDBJ whole genome shotgun (WGS) entry which is preliminary data.</text>
</comment>
<protein>
    <submittedName>
        <fullName evidence="1">Uncharacterized protein</fullName>
    </submittedName>
</protein>
<dbReference type="Proteomes" id="UP000578686">
    <property type="component" value="Unassembled WGS sequence"/>
</dbReference>
<keyword evidence="2" id="KW-1185">Reference proteome</keyword>